<proteinExistence type="predicted"/>
<dbReference type="AlphaFoldDB" id="A0A562S485"/>
<evidence type="ECO:0000313" key="2">
    <source>
        <dbReference type="Proteomes" id="UP000318307"/>
    </source>
</evidence>
<dbReference type="EMBL" id="VLLC01000004">
    <property type="protein sequence ID" value="TWI75406.1"/>
    <property type="molecule type" value="Genomic_DNA"/>
</dbReference>
<comment type="caution">
    <text evidence="1">The sequence shown here is derived from an EMBL/GenBank/DDBJ whole genome shotgun (WGS) entry which is preliminary data.</text>
</comment>
<evidence type="ECO:0000313" key="1">
    <source>
        <dbReference type="EMBL" id="TWI75406.1"/>
    </source>
</evidence>
<organism evidence="1 2">
    <name type="scientific">Desulfobotulus alkaliphilus</name>
    <dbReference type="NCBI Taxonomy" id="622671"/>
    <lineage>
        <taxon>Bacteria</taxon>
        <taxon>Pseudomonadati</taxon>
        <taxon>Thermodesulfobacteriota</taxon>
        <taxon>Desulfobacteria</taxon>
        <taxon>Desulfobacterales</taxon>
        <taxon>Desulfobacteraceae</taxon>
        <taxon>Desulfobotulus</taxon>
    </lineage>
</organism>
<protein>
    <submittedName>
        <fullName evidence="1">Uncharacterized protein</fullName>
    </submittedName>
</protein>
<gene>
    <name evidence="1" type="ORF">LZ24_00858</name>
</gene>
<dbReference type="Proteomes" id="UP000318307">
    <property type="component" value="Unassembled WGS sequence"/>
</dbReference>
<sequence length="79" mass="9049">MKKKTPFDDIRTEYELDYSKARKNRFASEQQTVSIILDPDIASVFKASESVNKALRALLEAVPHTKHCAEDPKKDHLHP</sequence>
<keyword evidence="2" id="KW-1185">Reference proteome</keyword>
<accession>A0A562S485</accession>
<dbReference type="RefSeq" id="WP_222427524.1">
    <property type="nucleotide sequence ID" value="NZ_VLLC01000004.1"/>
</dbReference>
<name>A0A562S485_9BACT</name>
<reference evidence="1 2" key="1">
    <citation type="submission" date="2019-07" db="EMBL/GenBank/DDBJ databases">
        <title>Genome sequencing of 100 strains of the haloalkaliphilic chemolithoautotrophic sulfur-oxidizing bacterium Thioalkalivibrio.</title>
        <authorList>
            <person name="Muyzer G."/>
        </authorList>
    </citation>
    <scope>NUCLEOTIDE SEQUENCE [LARGE SCALE GENOMIC DNA]</scope>
    <source>
        <strain evidence="1 2">ASO4-4</strain>
    </source>
</reference>